<keyword evidence="1" id="KW-0732">Signal</keyword>
<dbReference type="InterPro" id="IPR001087">
    <property type="entry name" value="GDSL"/>
</dbReference>
<feature type="signal peptide" evidence="1">
    <location>
        <begin position="1"/>
        <end position="20"/>
    </location>
</feature>
<organism evidence="2 3">
    <name type="scientific">Mucor saturninus</name>
    <dbReference type="NCBI Taxonomy" id="64648"/>
    <lineage>
        <taxon>Eukaryota</taxon>
        <taxon>Fungi</taxon>
        <taxon>Fungi incertae sedis</taxon>
        <taxon>Mucoromycota</taxon>
        <taxon>Mucoromycotina</taxon>
        <taxon>Mucoromycetes</taxon>
        <taxon>Mucorales</taxon>
        <taxon>Mucorineae</taxon>
        <taxon>Mucoraceae</taxon>
        <taxon>Mucor</taxon>
    </lineage>
</organism>
<evidence type="ECO:0000313" key="2">
    <source>
        <dbReference type="EMBL" id="KAG2199656.1"/>
    </source>
</evidence>
<name>A0A8H7UV12_9FUNG</name>
<dbReference type="Gene3D" id="3.40.50.1110">
    <property type="entry name" value="SGNH hydrolase"/>
    <property type="match status" value="1"/>
</dbReference>
<evidence type="ECO:0000256" key="1">
    <source>
        <dbReference type="SAM" id="SignalP"/>
    </source>
</evidence>
<proteinExistence type="predicted"/>
<dbReference type="SUPFAM" id="SSF52266">
    <property type="entry name" value="SGNH hydrolase"/>
    <property type="match status" value="1"/>
</dbReference>
<feature type="chain" id="PRO_5034915209" evidence="1">
    <location>
        <begin position="21"/>
        <end position="386"/>
    </location>
</feature>
<dbReference type="PANTHER" id="PTHR21325:SF31">
    <property type="entry name" value="GH22081P-RELATED"/>
    <property type="match status" value="1"/>
</dbReference>
<dbReference type="EMBL" id="JAEPRD010000093">
    <property type="protein sequence ID" value="KAG2199656.1"/>
    <property type="molecule type" value="Genomic_DNA"/>
</dbReference>
<reference evidence="2" key="1">
    <citation type="submission" date="2020-12" db="EMBL/GenBank/DDBJ databases">
        <title>Metabolic potential, ecology and presence of endohyphal bacteria is reflected in genomic diversity of Mucoromycotina.</title>
        <authorList>
            <person name="Muszewska A."/>
            <person name="Okrasinska A."/>
            <person name="Steczkiewicz K."/>
            <person name="Drgas O."/>
            <person name="Orlowska M."/>
            <person name="Perlinska-Lenart U."/>
            <person name="Aleksandrzak-Piekarczyk T."/>
            <person name="Szatraj K."/>
            <person name="Zielenkiewicz U."/>
            <person name="Pilsyk S."/>
            <person name="Malc E."/>
            <person name="Mieczkowski P."/>
            <person name="Kruszewska J.S."/>
            <person name="Biernat P."/>
            <person name="Pawlowska J."/>
        </authorList>
    </citation>
    <scope>NUCLEOTIDE SEQUENCE</scope>
    <source>
        <strain evidence="2">WA0000017839</strain>
    </source>
</reference>
<dbReference type="PANTHER" id="PTHR21325">
    <property type="entry name" value="PHOSPHOLIPASE B, PLB1"/>
    <property type="match status" value="1"/>
</dbReference>
<protein>
    <submittedName>
        <fullName evidence="2">Uncharacterized protein</fullName>
    </submittedName>
</protein>
<dbReference type="Proteomes" id="UP000603453">
    <property type="component" value="Unassembled WGS sequence"/>
</dbReference>
<keyword evidence="3" id="KW-1185">Reference proteome</keyword>
<dbReference type="OrthoDB" id="10265800at2759"/>
<dbReference type="Pfam" id="PF00657">
    <property type="entry name" value="Lipase_GDSL"/>
    <property type="match status" value="1"/>
</dbReference>
<dbReference type="InterPro" id="IPR038885">
    <property type="entry name" value="PLB1"/>
</dbReference>
<evidence type="ECO:0000313" key="3">
    <source>
        <dbReference type="Proteomes" id="UP000603453"/>
    </source>
</evidence>
<dbReference type="InterPro" id="IPR036514">
    <property type="entry name" value="SGNH_hydro_sf"/>
</dbReference>
<comment type="caution">
    <text evidence="2">The sequence shown here is derived from an EMBL/GenBank/DDBJ whole genome shotgun (WGS) entry which is preliminary data.</text>
</comment>
<dbReference type="AlphaFoldDB" id="A0A8H7UV12"/>
<dbReference type="GO" id="GO:0004620">
    <property type="term" value="F:phospholipase activity"/>
    <property type="evidence" value="ECO:0007669"/>
    <property type="project" value="InterPro"/>
</dbReference>
<sequence>MKLLSITYLAFGIFVRNVIALNVTTISECPTLSPRTSPAKDITDLRVDDIKIFGALGDSIMAGFGMIPINPGILGFLNINALTEYRGSSYLMGTDKDAITVANFIKHYNPNLHGPSTGSHVMSYVRGDFPGFCTYHHGISKFTVLTYMSDYEDKDYLNAAQTGAMAMNLNHELNYLLPNLKDPTVVGTSAEHDWKMISIAVGSNDICRSCSEEFDAATTADLYAHHIETAIQRIQSEVSNVIINLMGMFKLSDLDDFYNKDPEYCSNRLLLKPCDCFYAPNGLEKVEKMVNDYNIKLQEIADKYPAKPGSTFGVMFTPVPFDILSFPANALSNIDCFHPSVLGHRWFAKAFWNQIFLNKELKPITAKYDMEEQIYCPTDNDRIQVS</sequence>
<dbReference type="GO" id="GO:0006644">
    <property type="term" value="P:phospholipid metabolic process"/>
    <property type="evidence" value="ECO:0007669"/>
    <property type="project" value="TreeGrafter"/>
</dbReference>
<accession>A0A8H7UV12</accession>
<gene>
    <name evidence="2" type="ORF">INT47_005181</name>
</gene>